<dbReference type="EMBL" id="CAJNNV010000647">
    <property type="protein sequence ID" value="CAE8583230.1"/>
    <property type="molecule type" value="Genomic_DNA"/>
</dbReference>
<reference evidence="2" key="1">
    <citation type="submission" date="2021-02" db="EMBL/GenBank/DDBJ databases">
        <authorList>
            <person name="Dougan E. K."/>
            <person name="Rhodes N."/>
            <person name="Thang M."/>
            <person name="Chan C."/>
        </authorList>
    </citation>
    <scope>NUCLEOTIDE SEQUENCE</scope>
</reference>
<gene>
    <name evidence="2" type="ORF">PGLA1383_LOCUS2212</name>
</gene>
<evidence type="ECO:0000313" key="3">
    <source>
        <dbReference type="Proteomes" id="UP000654075"/>
    </source>
</evidence>
<keyword evidence="3" id="KW-1185">Reference proteome</keyword>
<proteinExistence type="predicted"/>
<comment type="caution">
    <text evidence="2">The sequence shown here is derived from an EMBL/GenBank/DDBJ whole genome shotgun (WGS) entry which is preliminary data.</text>
</comment>
<feature type="non-terminal residue" evidence="2">
    <location>
        <position position="117"/>
    </location>
</feature>
<evidence type="ECO:0000256" key="1">
    <source>
        <dbReference type="SAM" id="MobiDB-lite"/>
    </source>
</evidence>
<accession>A0A813DBI5</accession>
<name>A0A813DBI5_POLGL</name>
<organism evidence="2 3">
    <name type="scientific">Polarella glacialis</name>
    <name type="common">Dinoflagellate</name>
    <dbReference type="NCBI Taxonomy" id="89957"/>
    <lineage>
        <taxon>Eukaryota</taxon>
        <taxon>Sar</taxon>
        <taxon>Alveolata</taxon>
        <taxon>Dinophyceae</taxon>
        <taxon>Suessiales</taxon>
        <taxon>Suessiaceae</taxon>
        <taxon>Polarella</taxon>
    </lineage>
</organism>
<sequence>MKKRKDEQSDEDPDDDEDFVDLPSTEEDSEDASAPPASKRARCVPSPVRMLSDPSAGAMEESPQVRPTRRFTRLRAARQVLFGSESDVEEACQGVGSGDTAEAGLEADVQTLLGMGF</sequence>
<protein>
    <submittedName>
        <fullName evidence="2">Uncharacterized protein</fullName>
    </submittedName>
</protein>
<dbReference type="AlphaFoldDB" id="A0A813DBI5"/>
<dbReference type="Proteomes" id="UP000654075">
    <property type="component" value="Unassembled WGS sequence"/>
</dbReference>
<feature type="region of interest" description="Disordered" evidence="1">
    <location>
        <begin position="1"/>
        <end position="69"/>
    </location>
</feature>
<feature type="compositionally biased region" description="Acidic residues" evidence="1">
    <location>
        <begin position="8"/>
        <end position="31"/>
    </location>
</feature>
<evidence type="ECO:0000313" key="2">
    <source>
        <dbReference type="EMBL" id="CAE8583230.1"/>
    </source>
</evidence>